<dbReference type="Pfam" id="PF01876">
    <property type="entry name" value="RNase_P_p30"/>
    <property type="match status" value="1"/>
</dbReference>
<evidence type="ECO:0000256" key="2">
    <source>
        <dbReference type="ARBA" id="ARBA00007331"/>
    </source>
</evidence>
<dbReference type="EMBL" id="CAKOGL010000028">
    <property type="protein sequence ID" value="CAH2105354.1"/>
    <property type="molecule type" value="Genomic_DNA"/>
</dbReference>
<dbReference type="AlphaFoldDB" id="A0AAU9V1W4"/>
<feature type="region of interest" description="Disordered" evidence="4">
    <location>
        <begin position="43"/>
        <end position="62"/>
    </location>
</feature>
<reference evidence="5" key="1">
    <citation type="submission" date="2022-03" db="EMBL/GenBank/DDBJ databases">
        <authorList>
            <person name="Tunstrom K."/>
        </authorList>
    </citation>
    <scope>NUCLEOTIDE SEQUENCE</scope>
</reference>
<comment type="caution">
    <text evidence="5">The sequence shown here is derived from an EMBL/GenBank/DDBJ whole genome shotgun (WGS) entry which is preliminary data.</text>
</comment>
<dbReference type="Gene3D" id="3.20.20.140">
    <property type="entry name" value="Metal-dependent hydrolases"/>
    <property type="match status" value="1"/>
</dbReference>
<dbReference type="InterPro" id="IPR002738">
    <property type="entry name" value="RNase_P_p30"/>
</dbReference>
<organism evidence="5 6">
    <name type="scientific">Euphydryas editha</name>
    <name type="common">Edith's checkerspot</name>
    <dbReference type="NCBI Taxonomy" id="104508"/>
    <lineage>
        <taxon>Eukaryota</taxon>
        <taxon>Metazoa</taxon>
        <taxon>Ecdysozoa</taxon>
        <taxon>Arthropoda</taxon>
        <taxon>Hexapoda</taxon>
        <taxon>Insecta</taxon>
        <taxon>Pterygota</taxon>
        <taxon>Neoptera</taxon>
        <taxon>Endopterygota</taxon>
        <taxon>Lepidoptera</taxon>
        <taxon>Glossata</taxon>
        <taxon>Ditrysia</taxon>
        <taxon>Papilionoidea</taxon>
        <taxon>Nymphalidae</taxon>
        <taxon>Nymphalinae</taxon>
        <taxon>Euphydryas</taxon>
    </lineage>
</organism>
<keyword evidence="6" id="KW-1185">Reference proteome</keyword>
<dbReference type="GO" id="GO:0005655">
    <property type="term" value="C:nucleolar ribonuclease P complex"/>
    <property type="evidence" value="ECO:0007669"/>
    <property type="project" value="TreeGrafter"/>
</dbReference>
<evidence type="ECO:0000256" key="3">
    <source>
        <dbReference type="ARBA" id="ARBA00022694"/>
    </source>
</evidence>
<protein>
    <submittedName>
        <fullName evidence="5">Uncharacterized protein</fullName>
    </submittedName>
</protein>
<evidence type="ECO:0000256" key="1">
    <source>
        <dbReference type="ARBA" id="ARBA00004123"/>
    </source>
</evidence>
<sequence>METIKYSGFCDLFIDKGYDINTLSFVEKQGFHTVAINSHVEEVSDEPKKKKKKNDSKDKKDYIPSPLEIPDKVKSNTKLKILQRVTIEFSDSSISKKLNQSENLKKYDIVAVLPKTLQAFQYACGTLDTDVITFDPHSRIPFKVSRKLYKQAVERGIFFEIMYSPAIRDSTSRRNIITTSHLYHAVGKSKNIIITSGAKDGSQIRGIHDVINLGFIFGLNNNESLEVVRDNPHRLILKAQGRRCGKHYMEVSQVDTESGNKMSEE</sequence>
<evidence type="ECO:0000313" key="5">
    <source>
        <dbReference type="EMBL" id="CAH2105354.1"/>
    </source>
</evidence>
<evidence type="ECO:0000313" key="6">
    <source>
        <dbReference type="Proteomes" id="UP001153954"/>
    </source>
</evidence>
<evidence type="ECO:0000256" key="4">
    <source>
        <dbReference type="SAM" id="MobiDB-lite"/>
    </source>
</evidence>
<comment type="subcellular location">
    <subcellularLocation>
        <location evidence="1">Nucleus</location>
    </subcellularLocation>
</comment>
<dbReference type="InterPro" id="IPR016195">
    <property type="entry name" value="Pol/histidinol_Pase-like"/>
</dbReference>
<dbReference type="PANTHER" id="PTHR13031">
    <property type="entry name" value="RIBONUCLEASE P SUBUNIT P30"/>
    <property type="match status" value="1"/>
</dbReference>
<comment type="similarity">
    <text evidence="2">Belongs to the eukaryotic/archaeal RNase P protein component 3 family.</text>
</comment>
<proteinExistence type="inferred from homology"/>
<keyword evidence="3" id="KW-0819">tRNA processing</keyword>
<dbReference type="GO" id="GO:0003723">
    <property type="term" value="F:RNA binding"/>
    <property type="evidence" value="ECO:0007669"/>
    <property type="project" value="TreeGrafter"/>
</dbReference>
<name>A0AAU9V1W4_EUPED</name>
<gene>
    <name evidence="5" type="ORF">EEDITHA_LOCUS19622</name>
</gene>
<dbReference type="SUPFAM" id="SSF89550">
    <property type="entry name" value="PHP domain-like"/>
    <property type="match status" value="1"/>
</dbReference>
<dbReference type="Proteomes" id="UP001153954">
    <property type="component" value="Unassembled WGS sequence"/>
</dbReference>
<accession>A0AAU9V1W4</accession>
<dbReference type="GO" id="GO:0008033">
    <property type="term" value="P:tRNA processing"/>
    <property type="evidence" value="ECO:0007669"/>
    <property type="project" value="UniProtKB-KW"/>
</dbReference>
<dbReference type="PANTHER" id="PTHR13031:SF0">
    <property type="entry name" value="RIBONUCLEASE P PROTEIN SUBUNIT P30"/>
    <property type="match status" value="1"/>
</dbReference>